<name>A0A7G6WUI2_9ACTN</name>
<feature type="transmembrane region" description="Helical" evidence="7">
    <location>
        <begin position="250"/>
        <end position="271"/>
    </location>
</feature>
<protein>
    <submittedName>
        <fullName evidence="9">Carbohydrate ABC transporter permease</fullName>
    </submittedName>
</protein>
<keyword evidence="5 7" id="KW-1133">Transmembrane helix</keyword>
<evidence type="ECO:0000259" key="8">
    <source>
        <dbReference type="PROSITE" id="PS50928"/>
    </source>
</evidence>
<dbReference type="PROSITE" id="PS50928">
    <property type="entry name" value="ABC_TM1"/>
    <property type="match status" value="1"/>
</dbReference>
<comment type="subcellular location">
    <subcellularLocation>
        <location evidence="1 7">Cell membrane</location>
        <topology evidence="1 7">Multi-pass membrane protein</topology>
    </subcellularLocation>
</comment>
<feature type="transmembrane region" description="Helical" evidence="7">
    <location>
        <begin position="193"/>
        <end position="214"/>
    </location>
</feature>
<dbReference type="InterPro" id="IPR000515">
    <property type="entry name" value="MetI-like"/>
</dbReference>
<feature type="transmembrane region" description="Helical" evidence="7">
    <location>
        <begin position="104"/>
        <end position="127"/>
    </location>
</feature>
<keyword evidence="3" id="KW-1003">Cell membrane</keyword>
<dbReference type="AlphaFoldDB" id="A0A7G6WUI2"/>
<dbReference type="PANTHER" id="PTHR43744">
    <property type="entry name" value="ABC TRANSPORTER PERMEASE PROTEIN MG189-RELATED-RELATED"/>
    <property type="match status" value="1"/>
</dbReference>
<dbReference type="InterPro" id="IPR035906">
    <property type="entry name" value="MetI-like_sf"/>
</dbReference>
<dbReference type="Proteomes" id="UP000515563">
    <property type="component" value="Chromosome"/>
</dbReference>
<keyword evidence="2 7" id="KW-0813">Transport</keyword>
<dbReference type="SUPFAM" id="SSF161098">
    <property type="entry name" value="MetI-like"/>
    <property type="match status" value="1"/>
</dbReference>
<accession>A0A7G6WUI2</accession>
<evidence type="ECO:0000256" key="3">
    <source>
        <dbReference type="ARBA" id="ARBA00022475"/>
    </source>
</evidence>
<sequence length="286" mass="32080">MRSSKSEVVLHLVLAIGALLMIVPFVWMVLSSLKSHTEITSYPPTWLPRHWDFGNYPEALKFAPFGTYFRNSLIIATGHTVLNVALASMAGYSLARVPFRGRSALFVAMLATMMIPTYTKIVPQYLIAKAMPFFGGNDYLGRGGSGWLDSWWALIVPGALTPLAIFLFRQFYLSLPRELEEAARIDGMGEFGIYAKVMTPLIKPAIATVALITFENSWNNFLWPLIVTTRDDLRVIQVGLAAFQQSERTYWEYLMAGTTLATLPMIVLFLLTQRYFVQGFANSGIK</sequence>
<reference evidence="9 10" key="2">
    <citation type="journal article" date="2020" name="Microbiol. Resour. Announc.">
        <title>Antarctic desert soil bacteria exhibit high novel natural product potential, evaluated through long-read genome sequencing and comparative genomics.</title>
        <authorList>
            <person name="Benaud N."/>
            <person name="Edwards R.J."/>
            <person name="Amos T.G."/>
            <person name="D'Agostino P.M."/>
            <person name="Gutierrez-Chavez C."/>
            <person name="Montgomery K."/>
            <person name="Nicetic I."/>
            <person name="Ferrari B.C."/>
        </authorList>
    </citation>
    <scope>NUCLEOTIDE SEQUENCE [LARGE SCALE GENOMIC DNA]</scope>
    <source>
        <strain evidence="9 10">SPB151</strain>
    </source>
</reference>
<dbReference type="KEGG" id="kqi:F1D05_06710"/>
<comment type="similarity">
    <text evidence="7">Belongs to the binding-protein-dependent transport system permease family.</text>
</comment>
<dbReference type="RefSeq" id="WP_185446475.1">
    <property type="nucleotide sequence ID" value="NZ_CP043661.1"/>
</dbReference>
<evidence type="ECO:0000256" key="1">
    <source>
        <dbReference type="ARBA" id="ARBA00004651"/>
    </source>
</evidence>
<evidence type="ECO:0000256" key="7">
    <source>
        <dbReference type="RuleBase" id="RU363032"/>
    </source>
</evidence>
<proteinExistence type="inferred from homology"/>
<feature type="transmembrane region" description="Helical" evidence="7">
    <location>
        <begin position="73"/>
        <end position="92"/>
    </location>
</feature>
<keyword evidence="4 7" id="KW-0812">Transmembrane</keyword>
<gene>
    <name evidence="9" type="ORF">F1D05_06710</name>
</gene>
<dbReference type="PANTHER" id="PTHR43744:SF12">
    <property type="entry name" value="ABC TRANSPORTER PERMEASE PROTEIN MG189-RELATED"/>
    <property type="match status" value="1"/>
</dbReference>
<organism evidence="9 10">
    <name type="scientific">Kribbella qitaiheensis</name>
    <dbReference type="NCBI Taxonomy" id="1544730"/>
    <lineage>
        <taxon>Bacteria</taxon>
        <taxon>Bacillati</taxon>
        <taxon>Actinomycetota</taxon>
        <taxon>Actinomycetes</taxon>
        <taxon>Propionibacteriales</taxon>
        <taxon>Kribbellaceae</taxon>
        <taxon>Kribbella</taxon>
    </lineage>
</organism>
<dbReference type="Pfam" id="PF00528">
    <property type="entry name" value="BPD_transp_1"/>
    <property type="match status" value="1"/>
</dbReference>
<feature type="transmembrane region" description="Helical" evidence="7">
    <location>
        <begin position="151"/>
        <end position="172"/>
    </location>
</feature>
<keyword evidence="6 7" id="KW-0472">Membrane</keyword>
<evidence type="ECO:0000313" key="10">
    <source>
        <dbReference type="Proteomes" id="UP000515563"/>
    </source>
</evidence>
<dbReference type="Gene3D" id="1.10.3720.10">
    <property type="entry name" value="MetI-like"/>
    <property type="match status" value="1"/>
</dbReference>
<dbReference type="GO" id="GO:0005886">
    <property type="term" value="C:plasma membrane"/>
    <property type="evidence" value="ECO:0007669"/>
    <property type="project" value="UniProtKB-SubCell"/>
</dbReference>
<feature type="domain" description="ABC transmembrane type-1" evidence="8">
    <location>
        <begin position="69"/>
        <end position="272"/>
    </location>
</feature>
<evidence type="ECO:0000256" key="6">
    <source>
        <dbReference type="ARBA" id="ARBA00023136"/>
    </source>
</evidence>
<feature type="transmembrane region" description="Helical" evidence="7">
    <location>
        <begin position="12"/>
        <end position="30"/>
    </location>
</feature>
<keyword evidence="10" id="KW-1185">Reference proteome</keyword>
<dbReference type="EMBL" id="CP043661">
    <property type="protein sequence ID" value="QNE17647.1"/>
    <property type="molecule type" value="Genomic_DNA"/>
</dbReference>
<evidence type="ECO:0000256" key="5">
    <source>
        <dbReference type="ARBA" id="ARBA00022989"/>
    </source>
</evidence>
<evidence type="ECO:0000313" key="9">
    <source>
        <dbReference type="EMBL" id="QNE17647.1"/>
    </source>
</evidence>
<evidence type="ECO:0000256" key="2">
    <source>
        <dbReference type="ARBA" id="ARBA00022448"/>
    </source>
</evidence>
<reference evidence="10" key="1">
    <citation type="submission" date="2019-09" db="EMBL/GenBank/DDBJ databases">
        <title>Antimicrobial potential of Antarctic Bacteria.</title>
        <authorList>
            <person name="Benaud N."/>
            <person name="Edwards R.J."/>
            <person name="Ferrari B.C."/>
        </authorList>
    </citation>
    <scope>NUCLEOTIDE SEQUENCE [LARGE SCALE GENOMIC DNA]</scope>
    <source>
        <strain evidence="10">SPB151</strain>
    </source>
</reference>
<evidence type="ECO:0000256" key="4">
    <source>
        <dbReference type="ARBA" id="ARBA00022692"/>
    </source>
</evidence>
<dbReference type="GO" id="GO:0055085">
    <property type="term" value="P:transmembrane transport"/>
    <property type="evidence" value="ECO:0007669"/>
    <property type="project" value="InterPro"/>
</dbReference>
<dbReference type="CDD" id="cd06261">
    <property type="entry name" value="TM_PBP2"/>
    <property type="match status" value="1"/>
</dbReference>